<dbReference type="PROSITE" id="PS50846">
    <property type="entry name" value="HMA_2"/>
    <property type="match status" value="2"/>
</dbReference>
<feature type="domain" description="HMA" evidence="5">
    <location>
        <begin position="16"/>
        <end position="82"/>
    </location>
</feature>
<evidence type="ECO:0000259" key="5">
    <source>
        <dbReference type="PROSITE" id="PS50846"/>
    </source>
</evidence>
<name>B9SKJ8_RICCO</name>
<dbReference type="InterPro" id="IPR044577">
    <property type="entry name" value="HIPP4/7/8/17/18/19"/>
</dbReference>
<dbReference type="KEGG" id="rcu:8266693"/>
<organism evidence="6 7">
    <name type="scientific">Ricinus communis</name>
    <name type="common">Castor bean</name>
    <dbReference type="NCBI Taxonomy" id="3988"/>
    <lineage>
        <taxon>Eukaryota</taxon>
        <taxon>Viridiplantae</taxon>
        <taxon>Streptophyta</taxon>
        <taxon>Embryophyta</taxon>
        <taxon>Tracheophyta</taxon>
        <taxon>Spermatophyta</taxon>
        <taxon>Magnoliopsida</taxon>
        <taxon>eudicotyledons</taxon>
        <taxon>Gunneridae</taxon>
        <taxon>Pentapetalae</taxon>
        <taxon>rosids</taxon>
        <taxon>fabids</taxon>
        <taxon>Malpighiales</taxon>
        <taxon>Euphorbiaceae</taxon>
        <taxon>Acalyphoideae</taxon>
        <taxon>Acalypheae</taxon>
        <taxon>Ricinus</taxon>
    </lineage>
</organism>
<dbReference type="InterPro" id="IPR006121">
    <property type="entry name" value="HMA_dom"/>
</dbReference>
<dbReference type="InParanoid" id="B9SKJ8"/>
<keyword evidence="1" id="KW-0488">Methylation</keyword>
<dbReference type="PANTHER" id="PTHR46195:SF12">
    <property type="entry name" value="HEAVY METAL-ASSOCIATED ISOPRENYLATED PLANT PROTEIN 4"/>
    <property type="match status" value="1"/>
</dbReference>
<dbReference type="Proteomes" id="UP000008311">
    <property type="component" value="Unassembled WGS sequence"/>
</dbReference>
<dbReference type="GO" id="GO:0046872">
    <property type="term" value="F:metal ion binding"/>
    <property type="evidence" value="ECO:0007669"/>
    <property type="project" value="UniProtKB-KW"/>
</dbReference>
<feature type="domain" description="HMA" evidence="5">
    <location>
        <begin position="107"/>
        <end position="170"/>
    </location>
</feature>
<dbReference type="CDD" id="cd00371">
    <property type="entry name" value="HMA"/>
    <property type="match status" value="2"/>
</dbReference>
<evidence type="ECO:0000256" key="4">
    <source>
        <dbReference type="ARBA" id="ARBA00024045"/>
    </source>
</evidence>
<gene>
    <name evidence="6" type="ORF">RCOM_0659680</name>
</gene>
<keyword evidence="2" id="KW-0479">Metal-binding</keyword>
<dbReference type="SUPFAM" id="SSF55008">
    <property type="entry name" value="HMA, heavy metal-associated domain"/>
    <property type="match status" value="2"/>
</dbReference>
<dbReference type="Gene3D" id="3.30.70.100">
    <property type="match status" value="2"/>
</dbReference>
<keyword evidence="3" id="KW-0636">Prenylation</keyword>
<dbReference type="PANTHER" id="PTHR46195">
    <property type="entry name" value="HEAVY METAL-ASSOCIATED ISOPRENYLATED PLANT PROTEIN 7"/>
    <property type="match status" value="1"/>
</dbReference>
<evidence type="ECO:0000256" key="3">
    <source>
        <dbReference type="ARBA" id="ARBA00023289"/>
    </source>
</evidence>
<reference evidence="7" key="1">
    <citation type="journal article" date="2010" name="Nat. Biotechnol.">
        <title>Draft genome sequence of the oilseed species Ricinus communis.</title>
        <authorList>
            <person name="Chan A.P."/>
            <person name="Crabtree J."/>
            <person name="Zhao Q."/>
            <person name="Lorenzi H."/>
            <person name="Orvis J."/>
            <person name="Puiu D."/>
            <person name="Melake-Berhan A."/>
            <person name="Jones K.M."/>
            <person name="Redman J."/>
            <person name="Chen G."/>
            <person name="Cahoon E.B."/>
            <person name="Gedil M."/>
            <person name="Stanke M."/>
            <person name="Haas B.J."/>
            <person name="Wortman J.R."/>
            <person name="Fraser-Liggett C.M."/>
            <person name="Ravel J."/>
            <person name="Rabinowicz P.D."/>
        </authorList>
    </citation>
    <scope>NUCLEOTIDE SEQUENCE [LARGE SCALE GENOMIC DNA]</scope>
    <source>
        <strain evidence="7">cv. Hale</strain>
    </source>
</reference>
<proteinExistence type="inferred from homology"/>
<keyword evidence="7" id="KW-1185">Reference proteome</keyword>
<dbReference type="OrthoDB" id="688249at2759"/>
<evidence type="ECO:0000256" key="1">
    <source>
        <dbReference type="ARBA" id="ARBA00022481"/>
    </source>
</evidence>
<sequence length="249" mass="28571">MEVKGEKIAKEKVDEVITAVYKVNLHCQQCARDIKKPLMNMQGVHNVDVDFQKAEIKVKGVIDVIKIHKQIEKWSKKKVEMVSPEIKIKNTGATEKKVVEQTKKAILRTTSIKVHMHCDKCENDLQNRLLKHEGIYSVKTNMKTQTLLVQGIIESDKLLAYIRKKVHKNAEIITSKPEKMEEKKEVKEAEIKEKQQVEAISINSTKLVEFKTEKKVAAQTTEGNAPYFIHYVYAPQLFSDENPNACIIM</sequence>
<comment type="similarity">
    <text evidence="4">Belongs to the HIPP family.</text>
</comment>
<evidence type="ECO:0000313" key="7">
    <source>
        <dbReference type="Proteomes" id="UP000008311"/>
    </source>
</evidence>
<evidence type="ECO:0000256" key="2">
    <source>
        <dbReference type="ARBA" id="ARBA00022723"/>
    </source>
</evidence>
<dbReference type="EMBL" id="EQ974002">
    <property type="protein sequence ID" value="EEF35919.1"/>
    <property type="molecule type" value="Genomic_DNA"/>
</dbReference>
<dbReference type="Pfam" id="PF00403">
    <property type="entry name" value="HMA"/>
    <property type="match status" value="2"/>
</dbReference>
<accession>B9SKJ8</accession>
<protein>
    <submittedName>
        <fullName evidence="6">Metal ion binding protein, putative</fullName>
    </submittedName>
</protein>
<dbReference type="eggNOG" id="KOG1603">
    <property type="taxonomic scope" value="Eukaryota"/>
</dbReference>
<dbReference type="InterPro" id="IPR036163">
    <property type="entry name" value="HMA_dom_sf"/>
</dbReference>
<keyword evidence="3" id="KW-0449">Lipoprotein</keyword>
<dbReference type="FunCoup" id="B9SKJ8">
    <property type="interactions" value="23"/>
</dbReference>
<dbReference type="AlphaFoldDB" id="B9SKJ8"/>
<evidence type="ECO:0000313" key="6">
    <source>
        <dbReference type="EMBL" id="EEF35919.1"/>
    </source>
</evidence>
<dbReference type="STRING" id="3988.B9SKJ8"/>